<dbReference type="FunFam" id="3.40.1010.10:FF:000001">
    <property type="entry name" value="Siroheme synthase"/>
    <property type="match status" value="1"/>
</dbReference>
<organism evidence="10 11">
    <name type="scientific">Thermobacillus composti (strain DSM 18247 / JCM 13945 / KWC4)</name>
    <dbReference type="NCBI Taxonomy" id="717605"/>
    <lineage>
        <taxon>Bacteria</taxon>
        <taxon>Bacillati</taxon>
        <taxon>Bacillota</taxon>
        <taxon>Bacilli</taxon>
        <taxon>Bacillales</taxon>
        <taxon>Paenibacillaceae</taxon>
        <taxon>Thermobacillus</taxon>
    </lineage>
</organism>
<evidence type="ECO:0000256" key="4">
    <source>
        <dbReference type="ARBA" id="ARBA00022603"/>
    </source>
</evidence>
<evidence type="ECO:0000256" key="8">
    <source>
        <dbReference type="ARBA" id="ARBA00079776"/>
    </source>
</evidence>
<keyword evidence="11" id="KW-1185">Reference proteome</keyword>
<dbReference type="CDD" id="cd11642">
    <property type="entry name" value="SUMT"/>
    <property type="match status" value="1"/>
</dbReference>
<dbReference type="GO" id="GO:0032259">
    <property type="term" value="P:methylation"/>
    <property type="evidence" value="ECO:0007669"/>
    <property type="project" value="UniProtKB-KW"/>
</dbReference>
<dbReference type="PROSITE" id="PS00839">
    <property type="entry name" value="SUMT_1"/>
    <property type="match status" value="1"/>
</dbReference>
<dbReference type="eggNOG" id="COG0007">
    <property type="taxonomic scope" value="Bacteria"/>
</dbReference>
<evidence type="ECO:0000256" key="7">
    <source>
        <dbReference type="ARBA" id="ARBA00023244"/>
    </source>
</evidence>
<evidence type="ECO:0000313" key="10">
    <source>
        <dbReference type="EMBL" id="AGA59032.1"/>
    </source>
</evidence>
<proteinExistence type="inferred from homology"/>
<dbReference type="InterPro" id="IPR003043">
    <property type="entry name" value="Uropor_MeTrfase_CS"/>
</dbReference>
<dbReference type="GO" id="GO:0019354">
    <property type="term" value="P:siroheme biosynthetic process"/>
    <property type="evidence" value="ECO:0007669"/>
    <property type="project" value="InterPro"/>
</dbReference>
<dbReference type="EC" id="2.1.1.107" evidence="2"/>
<evidence type="ECO:0000256" key="1">
    <source>
        <dbReference type="ARBA" id="ARBA00005879"/>
    </source>
</evidence>
<comment type="similarity">
    <text evidence="1">Belongs to the precorrin methyltransferase family.</text>
</comment>
<keyword evidence="7" id="KW-0627">Porphyrin biosynthesis</keyword>
<dbReference type="Proteomes" id="UP000010795">
    <property type="component" value="Chromosome"/>
</dbReference>
<dbReference type="HOGENOM" id="CLU_011276_7_0_9"/>
<evidence type="ECO:0000256" key="6">
    <source>
        <dbReference type="ARBA" id="ARBA00022691"/>
    </source>
</evidence>
<accession>L0EGV4</accession>
<dbReference type="InterPro" id="IPR050161">
    <property type="entry name" value="Siro_Cobalamin_biosynth"/>
</dbReference>
<dbReference type="InterPro" id="IPR035996">
    <property type="entry name" value="4pyrrol_Methylase_sf"/>
</dbReference>
<dbReference type="KEGG" id="tco:Theco_2969"/>
<dbReference type="STRING" id="717605.Theco_2969"/>
<dbReference type="FunFam" id="3.30.950.10:FF:000001">
    <property type="entry name" value="Siroheme synthase"/>
    <property type="match status" value="1"/>
</dbReference>
<evidence type="ECO:0000256" key="5">
    <source>
        <dbReference type="ARBA" id="ARBA00022679"/>
    </source>
</evidence>
<evidence type="ECO:0000256" key="3">
    <source>
        <dbReference type="ARBA" id="ARBA00018323"/>
    </source>
</evidence>
<dbReference type="InterPro" id="IPR000878">
    <property type="entry name" value="4pyrrol_Mease"/>
</dbReference>
<protein>
    <recommendedName>
        <fullName evidence="3">Uroporphyrinogen-III C-methyltransferase</fullName>
        <ecNumber evidence="2">2.1.1.107</ecNumber>
    </recommendedName>
    <alternativeName>
        <fullName evidence="8">Uroporphyrinogen III methylase</fullName>
    </alternativeName>
</protein>
<sequence>MSGGLGKVYLVGAGPGHEKLITVRGLELIREADCIVYDRLAGPALLDEAGEHAERIYCGKSPHGHAMKQEEINALLVRKAREGKRVVRLKGGDPFIFGRGGEEAAYCRKHGVPIEVVPGVTAAAAAAAWAGIPLTDRTAGAASVALITGHRQCGEPAVDPDRLKSQATADTLVIYMGMKNLALICDLLMEGGRQADTPTAIIENCTMPGQRTLVTTLGHAAEDAALGGFKAPSLVVIGRVVDLLEQIHWSGATVLYSRDVRADEPVYRIG</sequence>
<dbReference type="InterPro" id="IPR014776">
    <property type="entry name" value="4pyrrole_Mease_sub2"/>
</dbReference>
<dbReference type="RefSeq" id="WP_015255770.1">
    <property type="nucleotide sequence ID" value="NC_019897.1"/>
</dbReference>
<keyword evidence="6" id="KW-0949">S-adenosyl-L-methionine</keyword>
<evidence type="ECO:0000313" key="11">
    <source>
        <dbReference type="Proteomes" id="UP000010795"/>
    </source>
</evidence>
<feature type="domain" description="Tetrapyrrole methylase" evidence="9">
    <location>
        <begin position="7"/>
        <end position="220"/>
    </location>
</feature>
<name>L0EGV4_THECK</name>
<dbReference type="NCBIfam" id="TIGR01469">
    <property type="entry name" value="cobA_cysG_Cterm"/>
    <property type="match status" value="1"/>
</dbReference>
<reference evidence="11" key="1">
    <citation type="submission" date="2012-01" db="EMBL/GenBank/DDBJ databases">
        <title>Complete sequence of chromosome of Thermobacillus composti KWC4.</title>
        <authorList>
            <person name="Lucas S."/>
            <person name="Han J."/>
            <person name="Lapidus A."/>
            <person name="Cheng J.-F."/>
            <person name="Goodwin L."/>
            <person name="Pitluck S."/>
            <person name="Peters L."/>
            <person name="Ovchinnikova G."/>
            <person name="Teshima H."/>
            <person name="Detter J.C."/>
            <person name="Han C."/>
            <person name="Tapia R."/>
            <person name="Land M."/>
            <person name="Hauser L."/>
            <person name="Kyrpides N."/>
            <person name="Ivanova N."/>
            <person name="Pagani I."/>
            <person name="Anderson I."/>
            <person name="Woyke T."/>
        </authorList>
    </citation>
    <scope>NUCLEOTIDE SEQUENCE [LARGE SCALE GENOMIC DNA]</scope>
    <source>
        <strain evidence="11">DSM 18247 / JCM 13945 / KWC4</strain>
    </source>
</reference>
<dbReference type="PANTHER" id="PTHR45790:SF3">
    <property type="entry name" value="S-ADENOSYL-L-METHIONINE-DEPENDENT UROPORPHYRINOGEN III METHYLTRANSFERASE, CHLOROPLASTIC"/>
    <property type="match status" value="1"/>
</dbReference>
<keyword evidence="5 10" id="KW-0808">Transferase</keyword>
<dbReference type="OrthoDB" id="9815856at2"/>
<keyword evidence="4 10" id="KW-0489">Methyltransferase</keyword>
<dbReference type="Gene3D" id="3.30.950.10">
    <property type="entry name" value="Methyltransferase, Cobalt-precorrin-4 Transmethylase, Domain 2"/>
    <property type="match status" value="1"/>
</dbReference>
<dbReference type="GO" id="GO:0004851">
    <property type="term" value="F:uroporphyrin-III C-methyltransferase activity"/>
    <property type="evidence" value="ECO:0007669"/>
    <property type="project" value="UniProtKB-EC"/>
</dbReference>
<evidence type="ECO:0000259" key="9">
    <source>
        <dbReference type="Pfam" id="PF00590"/>
    </source>
</evidence>
<dbReference type="EMBL" id="CP003255">
    <property type="protein sequence ID" value="AGA59032.1"/>
    <property type="molecule type" value="Genomic_DNA"/>
</dbReference>
<evidence type="ECO:0000256" key="2">
    <source>
        <dbReference type="ARBA" id="ARBA00012162"/>
    </source>
</evidence>
<dbReference type="PANTHER" id="PTHR45790">
    <property type="entry name" value="SIROHEME SYNTHASE-RELATED"/>
    <property type="match status" value="1"/>
</dbReference>
<dbReference type="AlphaFoldDB" id="L0EGV4"/>
<dbReference type="InterPro" id="IPR006366">
    <property type="entry name" value="CobA/CysG_C"/>
</dbReference>
<dbReference type="SUPFAM" id="SSF53790">
    <property type="entry name" value="Tetrapyrrole methylase"/>
    <property type="match status" value="1"/>
</dbReference>
<dbReference type="Gene3D" id="3.40.1010.10">
    <property type="entry name" value="Cobalt-precorrin-4 Transmethylase, Domain 1"/>
    <property type="match status" value="1"/>
</dbReference>
<gene>
    <name evidence="10" type="ordered locus">Theco_2969</name>
</gene>
<dbReference type="Pfam" id="PF00590">
    <property type="entry name" value="TP_methylase"/>
    <property type="match status" value="1"/>
</dbReference>
<dbReference type="InterPro" id="IPR014777">
    <property type="entry name" value="4pyrrole_Mease_sub1"/>
</dbReference>
<dbReference type="NCBIfam" id="NF004790">
    <property type="entry name" value="PRK06136.1"/>
    <property type="match status" value="1"/>
</dbReference>